<comment type="caution">
    <text evidence="1">The sequence shown here is derived from an EMBL/GenBank/DDBJ whole genome shotgun (WGS) entry which is preliminary data.</text>
</comment>
<protein>
    <submittedName>
        <fullName evidence="1">Uncharacterized protein</fullName>
    </submittedName>
</protein>
<dbReference type="AlphaFoldDB" id="A0A554VP62"/>
<dbReference type="OrthoDB" id="1163521at2"/>
<organism evidence="1 2">
    <name type="scientific">Aquimarina algiphila</name>
    <dbReference type="NCBI Taxonomy" id="2047982"/>
    <lineage>
        <taxon>Bacteria</taxon>
        <taxon>Pseudomonadati</taxon>
        <taxon>Bacteroidota</taxon>
        <taxon>Flavobacteriia</taxon>
        <taxon>Flavobacteriales</taxon>
        <taxon>Flavobacteriaceae</taxon>
        <taxon>Aquimarina</taxon>
    </lineage>
</organism>
<dbReference type="RefSeq" id="WP_109434030.1">
    <property type="nucleotide sequence ID" value="NZ_CANLFO010000006.1"/>
</dbReference>
<evidence type="ECO:0000313" key="1">
    <source>
        <dbReference type="EMBL" id="TSE10191.1"/>
    </source>
</evidence>
<accession>A0A554VP62</accession>
<sequence>MKYNKFYNKEQEIRNCLLADVFGSILGMGLYTSVVNPLPEKMTQSDGNKELEKTLHFISKNFHEDEVVIKGSYTSCKAIVS</sequence>
<keyword evidence="2" id="KW-1185">Reference proteome</keyword>
<gene>
    <name evidence="1" type="ORF">FOF46_05470</name>
</gene>
<evidence type="ECO:0000313" key="2">
    <source>
        <dbReference type="Proteomes" id="UP000318833"/>
    </source>
</evidence>
<name>A0A554VP62_9FLAO</name>
<reference evidence="1 2" key="1">
    <citation type="submission" date="2019-07" db="EMBL/GenBank/DDBJ databases">
        <title>The draft genome sequence of Aquimarina algiphila M91.</title>
        <authorList>
            <person name="Meng X."/>
        </authorList>
    </citation>
    <scope>NUCLEOTIDE SEQUENCE [LARGE SCALE GENOMIC DNA]</scope>
    <source>
        <strain evidence="1 2">M91</strain>
    </source>
</reference>
<proteinExistence type="predicted"/>
<dbReference type="Proteomes" id="UP000318833">
    <property type="component" value="Unassembled WGS sequence"/>
</dbReference>
<dbReference type="EMBL" id="VLNR01000008">
    <property type="protein sequence ID" value="TSE10191.1"/>
    <property type="molecule type" value="Genomic_DNA"/>
</dbReference>